<feature type="chain" id="PRO_5042995523" evidence="1">
    <location>
        <begin position="20"/>
        <end position="87"/>
    </location>
</feature>
<evidence type="ECO:0000313" key="3">
    <source>
        <dbReference type="Proteomes" id="UP001367508"/>
    </source>
</evidence>
<evidence type="ECO:0000256" key="1">
    <source>
        <dbReference type="SAM" id="SignalP"/>
    </source>
</evidence>
<dbReference type="Proteomes" id="UP001367508">
    <property type="component" value="Unassembled WGS sequence"/>
</dbReference>
<sequence>MLDPHIRYWLFSKLWTLLPLQLFVEESNSCSSSKYGSIMVLLVNHSYAACLECEDTIINLGTLGRSKNCPVLGMPEAGTEIALTNAG</sequence>
<feature type="signal peptide" evidence="1">
    <location>
        <begin position="1"/>
        <end position="19"/>
    </location>
</feature>
<protein>
    <submittedName>
        <fullName evidence="2">Uncharacterized protein</fullName>
    </submittedName>
</protein>
<dbReference type="EMBL" id="JAYMYQ010000004">
    <property type="protein sequence ID" value="KAK7338144.1"/>
    <property type="molecule type" value="Genomic_DNA"/>
</dbReference>
<dbReference type="AlphaFoldDB" id="A0AAN9LLD9"/>
<comment type="caution">
    <text evidence="2">The sequence shown here is derived from an EMBL/GenBank/DDBJ whole genome shotgun (WGS) entry which is preliminary data.</text>
</comment>
<keyword evidence="3" id="KW-1185">Reference proteome</keyword>
<organism evidence="2 3">
    <name type="scientific">Canavalia gladiata</name>
    <name type="common">Sword bean</name>
    <name type="synonym">Dolichos gladiatus</name>
    <dbReference type="NCBI Taxonomy" id="3824"/>
    <lineage>
        <taxon>Eukaryota</taxon>
        <taxon>Viridiplantae</taxon>
        <taxon>Streptophyta</taxon>
        <taxon>Embryophyta</taxon>
        <taxon>Tracheophyta</taxon>
        <taxon>Spermatophyta</taxon>
        <taxon>Magnoliopsida</taxon>
        <taxon>eudicotyledons</taxon>
        <taxon>Gunneridae</taxon>
        <taxon>Pentapetalae</taxon>
        <taxon>rosids</taxon>
        <taxon>fabids</taxon>
        <taxon>Fabales</taxon>
        <taxon>Fabaceae</taxon>
        <taxon>Papilionoideae</taxon>
        <taxon>50 kb inversion clade</taxon>
        <taxon>NPAAA clade</taxon>
        <taxon>indigoferoid/millettioid clade</taxon>
        <taxon>Phaseoleae</taxon>
        <taxon>Canavalia</taxon>
    </lineage>
</organism>
<reference evidence="2 3" key="1">
    <citation type="submission" date="2024-01" db="EMBL/GenBank/DDBJ databases">
        <title>The genomes of 5 underutilized Papilionoideae crops provide insights into root nodulation and disease resistanc.</title>
        <authorList>
            <person name="Jiang F."/>
        </authorList>
    </citation>
    <scope>NUCLEOTIDE SEQUENCE [LARGE SCALE GENOMIC DNA]</scope>
    <source>
        <strain evidence="2">LVBAO_FW01</strain>
        <tissue evidence="2">Leaves</tissue>
    </source>
</reference>
<evidence type="ECO:0000313" key="2">
    <source>
        <dbReference type="EMBL" id="KAK7338144.1"/>
    </source>
</evidence>
<proteinExistence type="predicted"/>
<accession>A0AAN9LLD9</accession>
<gene>
    <name evidence="2" type="ORF">VNO77_18744</name>
</gene>
<keyword evidence="1" id="KW-0732">Signal</keyword>
<name>A0AAN9LLD9_CANGL</name>